<name>V9M0C5_9CAUD</name>
<organism evidence="1 2">
    <name type="scientific">Vibrio phage VP4B</name>
    <dbReference type="NCBI Taxonomy" id="1262540"/>
    <lineage>
        <taxon>Viruses</taxon>
        <taxon>Duplodnaviria</taxon>
        <taxon>Heunggongvirae</taxon>
        <taxon>Uroviricota</taxon>
        <taxon>Caudoviricetes</taxon>
        <taxon>Chimalliviridae</taxon>
        <taxon>Gorgonvirinae</taxon>
        <taxon>Tidunavirus</taxon>
        <taxon>Tidunavirus VP4B</taxon>
    </lineage>
</organism>
<dbReference type="OrthoDB" id="27993at10239"/>
<evidence type="ECO:0000313" key="1">
    <source>
        <dbReference type="EMBL" id="AGB07286.1"/>
    </source>
</evidence>
<protein>
    <submittedName>
        <fullName evidence="1">Uncharacterized protein</fullName>
    </submittedName>
</protein>
<dbReference type="KEGG" id="vg:40103048"/>
<reference evidence="1 2" key="1">
    <citation type="submission" date="2012-11" db="EMBL/GenBank/DDBJ databases">
        <title>Complete genome sequence of a novel phiKZ-like Vibrio phage.</title>
        <authorList>
            <person name="Luo Z."/>
            <person name="Yu Y."/>
        </authorList>
    </citation>
    <scope>NUCLEOTIDE SEQUENCE [LARGE SCALE GENOMIC DNA]</scope>
</reference>
<sequence length="106" mass="12247">MRQIYLVTVHVGELDGKEILRRLKARETPAYRIHSVDHSSVTIYSISDDENAILRDTAKLTDSEHTNYEVSKLTNSHFVVWLKDETDGDIRYSDKDHQLAGSLFNR</sequence>
<dbReference type="EMBL" id="KC131130">
    <property type="protein sequence ID" value="AGB07286.1"/>
    <property type="molecule type" value="Genomic_DNA"/>
</dbReference>
<dbReference type="Proteomes" id="UP000272155">
    <property type="component" value="Segment"/>
</dbReference>
<accession>V9M0C5</accession>
<proteinExistence type="predicted"/>
<dbReference type="RefSeq" id="YP_009626148.1">
    <property type="nucleotide sequence ID" value="NC_042136.1"/>
</dbReference>
<evidence type="ECO:0000313" key="2">
    <source>
        <dbReference type="Proteomes" id="UP000272155"/>
    </source>
</evidence>
<keyword evidence="2" id="KW-1185">Reference proteome</keyword>
<dbReference type="GeneID" id="40103048"/>